<dbReference type="InterPro" id="IPR003370">
    <property type="entry name" value="Chromate_transpt"/>
</dbReference>
<reference evidence="8 9" key="1">
    <citation type="submission" date="2019-03" db="EMBL/GenBank/DDBJ databases">
        <title>Genomic Encyclopedia of Type Strains, Phase IV (KMG-IV): sequencing the most valuable type-strain genomes for metagenomic binning, comparative biology and taxonomic classification.</title>
        <authorList>
            <person name="Goeker M."/>
        </authorList>
    </citation>
    <scope>NUCLEOTIDE SEQUENCE [LARGE SCALE GENOMIC DNA]</scope>
    <source>
        <strain evidence="8 9">DSM 19377</strain>
    </source>
</reference>
<dbReference type="Proteomes" id="UP000295416">
    <property type="component" value="Unassembled WGS sequence"/>
</dbReference>
<dbReference type="InterPro" id="IPR052518">
    <property type="entry name" value="CHR_Transporter"/>
</dbReference>
<keyword evidence="3" id="KW-1003">Cell membrane</keyword>
<evidence type="ECO:0000256" key="5">
    <source>
        <dbReference type="ARBA" id="ARBA00022989"/>
    </source>
</evidence>
<keyword evidence="6 7" id="KW-0472">Membrane</keyword>
<feature type="transmembrane region" description="Helical" evidence="7">
    <location>
        <begin position="152"/>
        <end position="174"/>
    </location>
</feature>
<evidence type="ECO:0000256" key="4">
    <source>
        <dbReference type="ARBA" id="ARBA00022692"/>
    </source>
</evidence>
<proteinExistence type="inferred from homology"/>
<evidence type="ECO:0000313" key="8">
    <source>
        <dbReference type="EMBL" id="TCP21648.1"/>
    </source>
</evidence>
<keyword evidence="9" id="KW-1185">Reference proteome</keyword>
<feature type="transmembrane region" description="Helical" evidence="7">
    <location>
        <begin position="75"/>
        <end position="102"/>
    </location>
</feature>
<comment type="caution">
    <text evidence="8">The sequence shown here is derived from an EMBL/GenBank/DDBJ whole genome shotgun (WGS) entry which is preliminary data.</text>
</comment>
<name>A0A4R2NJZ9_9BACL</name>
<gene>
    <name evidence="8" type="ORF">EV207_1412</name>
</gene>
<dbReference type="EMBL" id="SLXK01000041">
    <property type="protein sequence ID" value="TCP21648.1"/>
    <property type="molecule type" value="Genomic_DNA"/>
</dbReference>
<dbReference type="RefSeq" id="WP_132747717.1">
    <property type="nucleotide sequence ID" value="NZ_SLXK01000041.1"/>
</dbReference>
<evidence type="ECO:0000256" key="2">
    <source>
        <dbReference type="ARBA" id="ARBA00005262"/>
    </source>
</evidence>
<dbReference type="PANTHER" id="PTHR43663">
    <property type="entry name" value="CHROMATE TRANSPORT PROTEIN-RELATED"/>
    <property type="match status" value="1"/>
</dbReference>
<comment type="similarity">
    <text evidence="2">Belongs to the chromate ion transporter (CHR) (TC 2.A.51) family.</text>
</comment>
<dbReference type="Pfam" id="PF02417">
    <property type="entry name" value="Chromate_transp"/>
    <property type="match status" value="1"/>
</dbReference>
<organism evidence="8 9">
    <name type="scientific">Scopulibacillus darangshiensis</name>
    <dbReference type="NCBI Taxonomy" id="442528"/>
    <lineage>
        <taxon>Bacteria</taxon>
        <taxon>Bacillati</taxon>
        <taxon>Bacillota</taxon>
        <taxon>Bacilli</taxon>
        <taxon>Bacillales</taxon>
        <taxon>Sporolactobacillaceae</taxon>
        <taxon>Scopulibacillus</taxon>
    </lineage>
</organism>
<evidence type="ECO:0000256" key="6">
    <source>
        <dbReference type="ARBA" id="ARBA00023136"/>
    </source>
</evidence>
<dbReference type="OrthoDB" id="9027281at2"/>
<sequence>MTQYMNLFLAFFRVGMLGFGGGPSSIPLVHKEVVRNYKWMSEEEFSDVLALANTLPGPIGTKLPGYIGWKIKGTLGMLVSVLSSIVPTIFLMVVLLTFLASFQDKPWVRGMTSAVMPVVGVMLATLTWQFVAKARKGLGWTVSLGLAAGSLILMQLLHVHPAILIAALLIFALLKPDRKQDGDLSEEEGNRRVVK</sequence>
<accession>A0A4R2NJZ9</accession>
<protein>
    <submittedName>
        <fullName evidence="8">Chromate transporter</fullName>
    </submittedName>
</protein>
<evidence type="ECO:0000313" key="9">
    <source>
        <dbReference type="Proteomes" id="UP000295416"/>
    </source>
</evidence>
<keyword evidence="5 7" id="KW-1133">Transmembrane helix</keyword>
<dbReference type="GO" id="GO:0005886">
    <property type="term" value="C:plasma membrane"/>
    <property type="evidence" value="ECO:0007669"/>
    <property type="project" value="UniProtKB-SubCell"/>
</dbReference>
<feature type="transmembrane region" description="Helical" evidence="7">
    <location>
        <begin position="114"/>
        <end position="132"/>
    </location>
</feature>
<evidence type="ECO:0000256" key="3">
    <source>
        <dbReference type="ARBA" id="ARBA00022475"/>
    </source>
</evidence>
<keyword evidence="4 7" id="KW-0812">Transmembrane</keyword>
<evidence type="ECO:0000256" key="7">
    <source>
        <dbReference type="SAM" id="Phobius"/>
    </source>
</evidence>
<dbReference type="AlphaFoldDB" id="A0A4R2NJZ9"/>
<comment type="subcellular location">
    <subcellularLocation>
        <location evidence="1">Cell membrane</location>
        <topology evidence="1">Multi-pass membrane protein</topology>
    </subcellularLocation>
</comment>
<dbReference type="PANTHER" id="PTHR43663:SF1">
    <property type="entry name" value="CHROMATE TRANSPORTER"/>
    <property type="match status" value="1"/>
</dbReference>
<evidence type="ECO:0000256" key="1">
    <source>
        <dbReference type="ARBA" id="ARBA00004651"/>
    </source>
</evidence>
<dbReference type="GO" id="GO:0015109">
    <property type="term" value="F:chromate transmembrane transporter activity"/>
    <property type="evidence" value="ECO:0007669"/>
    <property type="project" value="InterPro"/>
</dbReference>